<organism evidence="2 3">
    <name type="scientific">Hibiscus sabdariffa</name>
    <name type="common">roselle</name>
    <dbReference type="NCBI Taxonomy" id="183260"/>
    <lineage>
        <taxon>Eukaryota</taxon>
        <taxon>Viridiplantae</taxon>
        <taxon>Streptophyta</taxon>
        <taxon>Embryophyta</taxon>
        <taxon>Tracheophyta</taxon>
        <taxon>Spermatophyta</taxon>
        <taxon>Magnoliopsida</taxon>
        <taxon>eudicotyledons</taxon>
        <taxon>Gunneridae</taxon>
        <taxon>Pentapetalae</taxon>
        <taxon>rosids</taxon>
        <taxon>malvids</taxon>
        <taxon>Malvales</taxon>
        <taxon>Malvaceae</taxon>
        <taxon>Malvoideae</taxon>
        <taxon>Hibiscus</taxon>
    </lineage>
</organism>
<name>A0ABR2U5G7_9ROSI</name>
<reference evidence="2 3" key="1">
    <citation type="journal article" date="2024" name="G3 (Bethesda)">
        <title>Genome assembly of Hibiscus sabdariffa L. provides insights into metabolisms of medicinal natural products.</title>
        <authorList>
            <person name="Kim T."/>
        </authorList>
    </citation>
    <scope>NUCLEOTIDE SEQUENCE [LARGE SCALE GENOMIC DNA]</scope>
    <source>
        <strain evidence="2">TK-2024</strain>
        <tissue evidence="2">Old leaves</tissue>
    </source>
</reference>
<dbReference type="InterPro" id="IPR002156">
    <property type="entry name" value="RNaseH_domain"/>
</dbReference>
<evidence type="ECO:0000313" key="3">
    <source>
        <dbReference type="Proteomes" id="UP001396334"/>
    </source>
</evidence>
<evidence type="ECO:0000259" key="1">
    <source>
        <dbReference type="Pfam" id="PF13456"/>
    </source>
</evidence>
<dbReference type="InterPro" id="IPR036397">
    <property type="entry name" value="RNaseH_sf"/>
</dbReference>
<protein>
    <recommendedName>
        <fullName evidence="1">RNase H type-1 domain-containing protein</fullName>
    </recommendedName>
</protein>
<dbReference type="SUPFAM" id="SSF53098">
    <property type="entry name" value="Ribonuclease H-like"/>
    <property type="match status" value="1"/>
</dbReference>
<keyword evidence="3" id="KW-1185">Reference proteome</keyword>
<accession>A0ABR2U5G7</accession>
<dbReference type="InterPro" id="IPR044730">
    <property type="entry name" value="RNase_H-like_dom_plant"/>
</dbReference>
<dbReference type="PANTHER" id="PTHR47723">
    <property type="entry name" value="OS05G0353850 PROTEIN"/>
    <property type="match status" value="1"/>
</dbReference>
<dbReference type="PANTHER" id="PTHR47723:SF13">
    <property type="entry name" value="PUTATIVE-RELATED"/>
    <property type="match status" value="1"/>
</dbReference>
<gene>
    <name evidence="2" type="ORF">V6N11_058602</name>
</gene>
<dbReference type="Proteomes" id="UP001396334">
    <property type="component" value="Unassembled WGS sequence"/>
</dbReference>
<dbReference type="Gene3D" id="3.30.420.10">
    <property type="entry name" value="Ribonuclease H-like superfamily/Ribonuclease H"/>
    <property type="match status" value="1"/>
</dbReference>
<sequence>MDCRICKEYGICLAIEVELWGIYDCLSMAWELGIDRMRLESDCNKAVQVLKDRSFKQGRPSIVQHIWNLMDRRWEVQLVFIRREKNKIADALAKLAWSLPFGYHEFMELPCNISDLYRLELPV</sequence>
<comment type="caution">
    <text evidence="2">The sequence shown here is derived from an EMBL/GenBank/DDBJ whole genome shotgun (WGS) entry which is preliminary data.</text>
</comment>
<feature type="domain" description="RNase H type-1" evidence="1">
    <location>
        <begin position="16"/>
        <end position="96"/>
    </location>
</feature>
<dbReference type="InterPro" id="IPR012337">
    <property type="entry name" value="RNaseH-like_sf"/>
</dbReference>
<dbReference type="InterPro" id="IPR053151">
    <property type="entry name" value="RNase_H-like"/>
</dbReference>
<dbReference type="CDD" id="cd06222">
    <property type="entry name" value="RNase_H_like"/>
    <property type="match status" value="1"/>
</dbReference>
<dbReference type="Pfam" id="PF13456">
    <property type="entry name" value="RVT_3"/>
    <property type="match status" value="1"/>
</dbReference>
<proteinExistence type="predicted"/>
<dbReference type="EMBL" id="JBBPBN010000002">
    <property type="protein sequence ID" value="KAK9044708.1"/>
    <property type="molecule type" value="Genomic_DNA"/>
</dbReference>
<evidence type="ECO:0000313" key="2">
    <source>
        <dbReference type="EMBL" id="KAK9044708.1"/>
    </source>
</evidence>